<keyword evidence="4 8" id="KW-0812">Transmembrane</keyword>
<comment type="subcellular location">
    <subcellularLocation>
        <location evidence="2">Cell membrane</location>
    </subcellularLocation>
    <subcellularLocation>
        <location evidence="1">Membrane</location>
        <topology evidence="1">Single-pass membrane protein</topology>
    </subcellularLocation>
</comment>
<dbReference type="Proteomes" id="UP001212189">
    <property type="component" value="Chromosome"/>
</dbReference>
<gene>
    <name evidence="10" type="ORF">O6P33_06475</name>
</gene>
<dbReference type="PIRSF" id="PIRSF006170">
    <property type="entry name" value="YfgM"/>
    <property type="match status" value="1"/>
</dbReference>
<keyword evidence="6 8" id="KW-0472">Membrane</keyword>
<dbReference type="RefSeq" id="WP_269819379.1">
    <property type="nucleotide sequence ID" value="NZ_CP114976.1"/>
</dbReference>
<evidence type="ECO:0000256" key="4">
    <source>
        <dbReference type="ARBA" id="ARBA00022692"/>
    </source>
</evidence>
<sequence>MSDYTEEEQIARIKEWWQRNGKPLLAGGVLALVIVFGWQAWQKHQTTQAHTSSVLYQQLLEVTLQPSAQVDAQQVAKLLAELKKVNPDNAYAQYGALLAVKIAVDNNQLDDAALELNAILAKPANDVLAELARQRLARVLLAQDQAEQALALLDVKVLPAFIATREELRGDALVVLDRPAEAKAAYLQAQEALSPEAAAGNLLMKLDNLSEKDA</sequence>
<protein>
    <submittedName>
        <fullName evidence="10">Tetratricopeptide repeat protein</fullName>
    </submittedName>
</protein>
<evidence type="ECO:0000256" key="7">
    <source>
        <dbReference type="ARBA" id="ARBA00023186"/>
    </source>
</evidence>
<dbReference type="PANTHER" id="PTHR38035">
    <property type="entry name" value="UPF0070 PROTEIN YFGM"/>
    <property type="match status" value="1"/>
</dbReference>
<evidence type="ECO:0000256" key="2">
    <source>
        <dbReference type="ARBA" id="ARBA00004236"/>
    </source>
</evidence>
<evidence type="ECO:0000256" key="6">
    <source>
        <dbReference type="ARBA" id="ARBA00023136"/>
    </source>
</evidence>
<dbReference type="InterPro" id="IPR026039">
    <property type="entry name" value="YfgM"/>
</dbReference>
<dbReference type="KEGG" id="dce:O6P33_06475"/>
<organism evidence="10 11">
    <name type="scientific">Denitrificimonas caeni</name>
    <dbReference type="NCBI Taxonomy" id="521720"/>
    <lineage>
        <taxon>Bacteria</taxon>
        <taxon>Pseudomonadati</taxon>
        <taxon>Pseudomonadota</taxon>
        <taxon>Gammaproteobacteria</taxon>
        <taxon>Pseudomonadales</taxon>
        <taxon>Pseudomonadaceae</taxon>
        <taxon>Denitrificimonas</taxon>
    </lineage>
</organism>
<dbReference type="PANTHER" id="PTHR38035:SF1">
    <property type="entry name" value="ANCILLARY SECYEG TRANSLOCON SUBUNIT"/>
    <property type="match status" value="1"/>
</dbReference>
<dbReference type="EMBL" id="CP114976">
    <property type="protein sequence ID" value="WBE26457.1"/>
    <property type="molecule type" value="Genomic_DNA"/>
</dbReference>
<keyword evidence="7" id="KW-0143">Chaperone</keyword>
<dbReference type="InterPro" id="IPR018704">
    <property type="entry name" value="SecYEG/CpoB_TPR"/>
</dbReference>
<evidence type="ECO:0000313" key="11">
    <source>
        <dbReference type="Proteomes" id="UP001212189"/>
    </source>
</evidence>
<evidence type="ECO:0000256" key="1">
    <source>
        <dbReference type="ARBA" id="ARBA00004167"/>
    </source>
</evidence>
<evidence type="ECO:0000256" key="8">
    <source>
        <dbReference type="SAM" id="Phobius"/>
    </source>
</evidence>
<feature type="domain" description="Ancillary SecYEG translocon subunit/Cell division coordinator CpoB TPR" evidence="9">
    <location>
        <begin position="14"/>
        <end position="210"/>
    </location>
</feature>
<reference evidence="10 11" key="1">
    <citation type="submission" date="2022-12" db="EMBL/GenBank/DDBJ databases">
        <title>Coexistence and Characterization of a Novel Tigecycline Resistance gene tet(X) variant and blaNDM-1 in a Pseudomonas caeni Isolate of Chicken Origin.</title>
        <authorList>
            <person name="Lu X."/>
            <person name="Zhang L."/>
            <person name="Li R."/>
            <person name="Wang Z."/>
        </authorList>
    </citation>
    <scope>NUCLEOTIDE SEQUENCE [LARGE SCALE GENOMIC DNA]</scope>
    <source>
        <strain evidence="10 11">CE14</strain>
    </source>
</reference>
<evidence type="ECO:0000259" key="9">
    <source>
        <dbReference type="Pfam" id="PF09976"/>
    </source>
</evidence>
<feature type="transmembrane region" description="Helical" evidence="8">
    <location>
        <begin position="24"/>
        <end position="41"/>
    </location>
</feature>
<dbReference type="AlphaFoldDB" id="A0AAF0AM03"/>
<evidence type="ECO:0000256" key="5">
    <source>
        <dbReference type="ARBA" id="ARBA00022989"/>
    </source>
</evidence>
<evidence type="ECO:0000256" key="3">
    <source>
        <dbReference type="ARBA" id="ARBA00022475"/>
    </source>
</evidence>
<accession>A0AAF0AM03</accession>
<keyword evidence="3" id="KW-1003">Cell membrane</keyword>
<dbReference type="GO" id="GO:0044877">
    <property type="term" value="F:protein-containing complex binding"/>
    <property type="evidence" value="ECO:0007669"/>
    <property type="project" value="InterPro"/>
</dbReference>
<keyword evidence="11" id="KW-1185">Reference proteome</keyword>
<dbReference type="Pfam" id="PF09976">
    <property type="entry name" value="TPR_21"/>
    <property type="match status" value="1"/>
</dbReference>
<proteinExistence type="predicted"/>
<dbReference type="GO" id="GO:0005886">
    <property type="term" value="C:plasma membrane"/>
    <property type="evidence" value="ECO:0007669"/>
    <property type="project" value="UniProtKB-SubCell"/>
</dbReference>
<evidence type="ECO:0000313" key="10">
    <source>
        <dbReference type="EMBL" id="WBE26457.1"/>
    </source>
</evidence>
<keyword evidence="5 8" id="KW-1133">Transmembrane helix</keyword>
<name>A0AAF0AM03_9GAMM</name>